<dbReference type="PANTHER" id="PTHR47959:SF1">
    <property type="entry name" value="ATP-DEPENDENT RNA HELICASE DBPA"/>
    <property type="match status" value="1"/>
</dbReference>
<dbReference type="PROSITE" id="PS00039">
    <property type="entry name" value="DEAD_ATP_HELICASE"/>
    <property type="match status" value="1"/>
</dbReference>
<dbReference type="InterPro" id="IPR000629">
    <property type="entry name" value="RNA-helicase_DEAD-box_CS"/>
</dbReference>
<dbReference type="SUPFAM" id="SSF52540">
    <property type="entry name" value="P-loop containing nucleoside triphosphate hydrolases"/>
    <property type="match status" value="1"/>
</dbReference>
<evidence type="ECO:0000256" key="3">
    <source>
        <dbReference type="ARBA" id="ARBA00022806"/>
    </source>
</evidence>
<evidence type="ECO:0000256" key="4">
    <source>
        <dbReference type="ARBA" id="ARBA00022840"/>
    </source>
</evidence>
<dbReference type="InterPro" id="IPR050079">
    <property type="entry name" value="DEAD_box_RNA_helicase"/>
</dbReference>
<evidence type="ECO:0000259" key="9">
    <source>
        <dbReference type="PROSITE" id="PS51194"/>
    </source>
</evidence>
<evidence type="ECO:0000256" key="2">
    <source>
        <dbReference type="ARBA" id="ARBA00022801"/>
    </source>
</evidence>
<evidence type="ECO:0000256" key="1">
    <source>
        <dbReference type="ARBA" id="ARBA00022741"/>
    </source>
</evidence>
<feature type="domain" description="Helicase ATP-binding" evidence="8">
    <location>
        <begin position="51"/>
        <end position="222"/>
    </location>
</feature>
<dbReference type="Proteomes" id="UP000287410">
    <property type="component" value="Unassembled WGS sequence"/>
</dbReference>
<dbReference type="EMBL" id="PIPN01000001">
    <property type="protein sequence ID" value="RUO32273.1"/>
    <property type="molecule type" value="Genomic_DNA"/>
</dbReference>
<dbReference type="InterPro" id="IPR005580">
    <property type="entry name" value="DbpA/CsdA_RNA-bd_dom"/>
</dbReference>
<dbReference type="Pfam" id="PF00270">
    <property type="entry name" value="DEAD"/>
    <property type="match status" value="1"/>
</dbReference>
<proteinExistence type="inferred from homology"/>
<dbReference type="Gene3D" id="3.30.70.330">
    <property type="match status" value="1"/>
</dbReference>
<keyword evidence="3 7" id="KW-0347">Helicase</keyword>
<keyword evidence="2 7" id="KW-0378">Hydrolase</keyword>
<feature type="domain" description="Helicase C-terminal" evidence="9">
    <location>
        <begin position="232"/>
        <end position="394"/>
    </location>
</feature>
<sequence>MTDFSQTSSASTDSQSADAADISQLNLPAALAAGLSDAGYTQLTAVQAASLPVILRGSDVIVQAATGTGKTVAFALGVLNNVDINIFSPQALVLCPTRELAEQVATEIRKLAKNVANLKLLTLCGGVPARAQATSLQHGAHVLVGTPGRVLDHLSQQQLDCSRINTLVLDEADRMLDMGFQDDILKIIEATPAARQTLLFSATYPKGMDKLIGRVTREPVKLTIATEQVVADIEQRFYSLATMPATLAVMHLLQAHQPDNCIVFCNTKREVQQLNDSLRANGYSALALHGDLEQRDRDQTMVQFSNGSTRILVATDVAARGLDISELDLVLCVHMAHDTDTHTHRIGRTGRAGAKGLAITLVGPEDDYKVRLLEDTLPEPIQMRAIPIEQGNSKPLQATMITLQINGGKKDKLRPGDIVGALTRDNALKMEDIGKIKLQANWGYIAVNRRIADRALQLINGDKIKGKRFRARVL</sequence>
<dbReference type="PANTHER" id="PTHR47959">
    <property type="entry name" value="ATP-DEPENDENT RNA HELICASE RHLE-RELATED"/>
    <property type="match status" value="1"/>
</dbReference>
<dbReference type="Pfam" id="PF00271">
    <property type="entry name" value="Helicase_C"/>
    <property type="match status" value="1"/>
</dbReference>
<dbReference type="InterPro" id="IPR044742">
    <property type="entry name" value="DEAD/DEAH_RhlB"/>
</dbReference>
<dbReference type="PROSITE" id="PS51192">
    <property type="entry name" value="HELICASE_ATP_BIND_1"/>
    <property type="match status" value="1"/>
</dbReference>
<dbReference type="SMART" id="SM00487">
    <property type="entry name" value="DEXDc"/>
    <property type="match status" value="1"/>
</dbReference>
<evidence type="ECO:0000313" key="12">
    <source>
        <dbReference type="Proteomes" id="UP000287410"/>
    </source>
</evidence>
<evidence type="ECO:0000259" key="8">
    <source>
        <dbReference type="PROSITE" id="PS51192"/>
    </source>
</evidence>
<comment type="similarity">
    <text evidence="5 7">Belongs to the DEAD box helicase family.</text>
</comment>
<evidence type="ECO:0000256" key="5">
    <source>
        <dbReference type="ARBA" id="ARBA00038437"/>
    </source>
</evidence>
<feature type="domain" description="DEAD-box RNA helicase Q" evidence="10">
    <location>
        <begin position="20"/>
        <end position="48"/>
    </location>
</feature>
<dbReference type="InterPro" id="IPR001650">
    <property type="entry name" value="Helicase_C-like"/>
</dbReference>
<dbReference type="SMART" id="SM00490">
    <property type="entry name" value="HELICc"/>
    <property type="match status" value="1"/>
</dbReference>
<dbReference type="CDD" id="cd00268">
    <property type="entry name" value="DEADc"/>
    <property type="match status" value="1"/>
</dbReference>
<evidence type="ECO:0000259" key="10">
    <source>
        <dbReference type="PROSITE" id="PS51195"/>
    </source>
</evidence>
<keyword evidence="12" id="KW-1185">Reference proteome</keyword>
<reference evidence="11 12" key="1">
    <citation type="journal article" date="2018" name="Front. Microbiol.">
        <title>Genome-Based Analysis Reveals the Taxonomy and Diversity of the Family Idiomarinaceae.</title>
        <authorList>
            <person name="Liu Y."/>
            <person name="Lai Q."/>
            <person name="Shao Z."/>
        </authorList>
    </citation>
    <scope>NUCLEOTIDE SEQUENCE [LARGE SCALE GENOMIC DNA]</scope>
    <source>
        <strain evidence="11 12">GBSy1</strain>
    </source>
</reference>
<dbReference type="InterPro" id="IPR014001">
    <property type="entry name" value="Helicase_ATP-bd"/>
</dbReference>
<keyword evidence="4 7" id="KW-0067">ATP-binding</keyword>
<feature type="short sequence motif" description="Q motif" evidence="6">
    <location>
        <begin position="20"/>
        <end position="48"/>
    </location>
</feature>
<dbReference type="InterPro" id="IPR027417">
    <property type="entry name" value="P-loop_NTPase"/>
</dbReference>
<dbReference type="RefSeq" id="WP_126787719.1">
    <property type="nucleotide sequence ID" value="NZ_PIPN01000001.1"/>
</dbReference>
<gene>
    <name evidence="11" type="ORF">CWE12_01010</name>
</gene>
<dbReference type="PROSITE" id="PS51195">
    <property type="entry name" value="Q_MOTIF"/>
    <property type="match status" value="1"/>
</dbReference>
<dbReference type="InterPro" id="IPR012677">
    <property type="entry name" value="Nucleotide-bd_a/b_plait_sf"/>
</dbReference>
<evidence type="ECO:0000256" key="7">
    <source>
        <dbReference type="RuleBase" id="RU000492"/>
    </source>
</evidence>
<dbReference type="PROSITE" id="PS51194">
    <property type="entry name" value="HELICASE_CTER"/>
    <property type="match status" value="1"/>
</dbReference>
<dbReference type="InterPro" id="IPR011545">
    <property type="entry name" value="DEAD/DEAH_box_helicase_dom"/>
</dbReference>
<dbReference type="Pfam" id="PF03880">
    <property type="entry name" value="DbpA"/>
    <property type="match status" value="1"/>
</dbReference>
<keyword evidence="1 7" id="KW-0547">Nucleotide-binding</keyword>
<protein>
    <submittedName>
        <fullName evidence="11">ATP-dependent RNA helicase DbpA</fullName>
    </submittedName>
</protein>
<evidence type="ECO:0000256" key="6">
    <source>
        <dbReference type="PROSITE-ProRule" id="PRU00552"/>
    </source>
</evidence>
<dbReference type="CDD" id="cd18787">
    <property type="entry name" value="SF2_C_DEAD"/>
    <property type="match status" value="1"/>
</dbReference>
<dbReference type="InterPro" id="IPR014014">
    <property type="entry name" value="RNA_helicase_DEAD_Q_motif"/>
</dbReference>
<evidence type="ECO:0000313" key="11">
    <source>
        <dbReference type="EMBL" id="RUO32273.1"/>
    </source>
</evidence>
<accession>A0ABY0C3X0</accession>
<dbReference type="NCBIfam" id="NF008744">
    <property type="entry name" value="PRK11776.1"/>
    <property type="match status" value="1"/>
</dbReference>
<comment type="caution">
    <text evidence="11">The sequence shown here is derived from an EMBL/GenBank/DDBJ whole genome shotgun (WGS) entry which is preliminary data.</text>
</comment>
<organism evidence="11 12">
    <name type="scientific">Aliidiomarina sedimenti</name>
    <dbReference type="NCBI Taxonomy" id="1933879"/>
    <lineage>
        <taxon>Bacteria</taxon>
        <taxon>Pseudomonadati</taxon>
        <taxon>Pseudomonadota</taxon>
        <taxon>Gammaproteobacteria</taxon>
        <taxon>Alteromonadales</taxon>
        <taxon>Idiomarinaceae</taxon>
        <taxon>Aliidiomarina</taxon>
    </lineage>
</organism>
<dbReference type="Gene3D" id="3.40.50.300">
    <property type="entry name" value="P-loop containing nucleotide triphosphate hydrolases"/>
    <property type="match status" value="2"/>
</dbReference>
<name>A0ABY0C3X0_9GAMM</name>
<dbReference type="GO" id="GO:0004386">
    <property type="term" value="F:helicase activity"/>
    <property type="evidence" value="ECO:0007669"/>
    <property type="project" value="UniProtKB-KW"/>
</dbReference>